<dbReference type="InterPro" id="IPR052769">
    <property type="entry name" value="TPR_domain_protein"/>
</dbReference>
<dbReference type="Proteomes" id="UP000008370">
    <property type="component" value="Unassembled WGS sequence"/>
</dbReference>
<feature type="compositionally biased region" description="Basic and acidic residues" evidence="1">
    <location>
        <begin position="82"/>
        <end position="108"/>
    </location>
</feature>
<keyword evidence="3" id="KW-1185">Reference proteome</keyword>
<sequence length="274" mass="30203">MSAQDERDQFKLEQETLLPPADCADDRASEELHDELGEDLKKALDAATEQKQEGNDYFRAQNWDAALATYRSALGRLPKRPSRPDPNVRDKGKGKEADSEDYDTRDMEVTASTEIPAESPPAPASTELQAECGKARAILNANIAACHVKLGEHKDAVAACTQALLDDPNYVKALQRRASSNEEINTWSSLTSAQEDYTKLLSLLPSSSPQVSETRRKLEALKPRVEAAQKRETDEMLGKLKDLGNSVLGNFGLSTDNFKFVPNGQGGYSMNFER</sequence>
<feature type="region of interest" description="Disordered" evidence="1">
    <location>
        <begin position="73"/>
        <end position="128"/>
    </location>
</feature>
<dbReference type="STRING" id="650164.K5XDS9"/>
<feature type="region of interest" description="Disordered" evidence="1">
    <location>
        <begin position="1"/>
        <end position="60"/>
    </location>
</feature>
<dbReference type="EMBL" id="JH930468">
    <property type="protein sequence ID" value="EKM61192.1"/>
    <property type="molecule type" value="Genomic_DNA"/>
</dbReference>
<dbReference type="GeneID" id="18914141"/>
<dbReference type="KEGG" id="pco:PHACADRAFT_247641"/>
<protein>
    <recommendedName>
        <fullName evidence="4">TPR-like protein</fullName>
    </recommendedName>
</protein>
<dbReference type="OrthoDB" id="1872379at2759"/>
<dbReference type="AlphaFoldDB" id="K5XDS9"/>
<dbReference type="SMART" id="SM00028">
    <property type="entry name" value="TPR"/>
    <property type="match status" value="2"/>
</dbReference>
<reference evidence="2 3" key="1">
    <citation type="journal article" date="2012" name="BMC Genomics">
        <title>Comparative genomics of the white-rot fungi, Phanerochaete carnosa and P. chrysosporium, to elucidate the genetic basis of the distinct wood types they colonize.</title>
        <authorList>
            <person name="Suzuki H."/>
            <person name="MacDonald J."/>
            <person name="Syed K."/>
            <person name="Salamov A."/>
            <person name="Hori C."/>
            <person name="Aerts A."/>
            <person name="Henrissat B."/>
            <person name="Wiebenga A."/>
            <person name="vanKuyk P.A."/>
            <person name="Barry K."/>
            <person name="Lindquist E."/>
            <person name="LaButti K."/>
            <person name="Lapidus A."/>
            <person name="Lucas S."/>
            <person name="Coutinho P."/>
            <person name="Gong Y."/>
            <person name="Samejima M."/>
            <person name="Mahadevan R."/>
            <person name="Abou-Zaid M."/>
            <person name="de Vries R.P."/>
            <person name="Igarashi K."/>
            <person name="Yadav J.S."/>
            <person name="Grigoriev I.V."/>
            <person name="Master E.R."/>
        </authorList>
    </citation>
    <scope>NUCLEOTIDE SEQUENCE [LARGE SCALE GENOMIC DNA]</scope>
    <source>
        <strain evidence="2 3">HHB-10118-sp</strain>
    </source>
</reference>
<evidence type="ECO:0008006" key="4">
    <source>
        <dbReference type="Google" id="ProtNLM"/>
    </source>
</evidence>
<dbReference type="HOGENOM" id="CLU_058463_0_0_1"/>
<evidence type="ECO:0000313" key="2">
    <source>
        <dbReference type="EMBL" id="EKM61192.1"/>
    </source>
</evidence>
<dbReference type="RefSeq" id="XP_007390623.1">
    <property type="nucleotide sequence ID" value="XM_007390561.1"/>
</dbReference>
<dbReference type="SUPFAM" id="SSF48452">
    <property type="entry name" value="TPR-like"/>
    <property type="match status" value="1"/>
</dbReference>
<dbReference type="InParanoid" id="K5XDS9"/>
<dbReference type="InterPro" id="IPR019734">
    <property type="entry name" value="TPR_rpt"/>
</dbReference>
<gene>
    <name evidence="2" type="ORF">PHACADRAFT_247641</name>
</gene>
<organism evidence="2 3">
    <name type="scientific">Phanerochaete carnosa (strain HHB-10118-sp)</name>
    <name type="common">White-rot fungus</name>
    <name type="synonym">Peniophora carnosa</name>
    <dbReference type="NCBI Taxonomy" id="650164"/>
    <lineage>
        <taxon>Eukaryota</taxon>
        <taxon>Fungi</taxon>
        <taxon>Dikarya</taxon>
        <taxon>Basidiomycota</taxon>
        <taxon>Agaricomycotina</taxon>
        <taxon>Agaricomycetes</taxon>
        <taxon>Polyporales</taxon>
        <taxon>Phanerochaetaceae</taxon>
        <taxon>Phanerochaete</taxon>
    </lineage>
</organism>
<feature type="compositionally biased region" description="Basic and acidic residues" evidence="1">
    <location>
        <begin position="24"/>
        <end position="56"/>
    </location>
</feature>
<evidence type="ECO:0000313" key="3">
    <source>
        <dbReference type="Proteomes" id="UP000008370"/>
    </source>
</evidence>
<accession>K5XDS9</accession>
<dbReference type="PANTHER" id="PTHR46014">
    <property type="entry name" value="TETRATRICOPEPTIDE REPEAT PROTEIN 1"/>
    <property type="match status" value="1"/>
</dbReference>
<dbReference type="Gene3D" id="1.25.40.10">
    <property type="entry name" value="Tetratricopeptide repeat domain"/>
    <property type="match status" value="1"/>
</dbReference>
<evidence type="ECO:0000256" key="1">
    <source>
        <dbReference type="SAM" id="MobiDB-lite"/>
    </source>
</evidence>
<feature type="compositionally biased region" description="Basic and acidic residues" evidence="1">
    <location>
        <begin position="1"/>
        <end position="14"/>
    </location>
</feature>
<name>K5XDS9_PHACS</name>
<proteinExistence type="predicted"/>
<dbReference type="InterPro" id="IPR011990">
    <property type="entry name" value="TPR-like_helical_dom_sf"/>
</dbReference>
<dbReference type="PANTHER" id="PTHR46014:SF1">
    <property type="entry name" value="TETRATRICOPEPTIDE REPEAT PROTEIN 1"/>
    <property type="match status" value="1"/>
</dbReference>